<evidence type="ECO:0000256" key="16">
    <source>
        <dbReference type="SAM" id="MobiDB-lite"/>
    </source>
</evidence>
<keyword evidence="9 15" id="KW-0547">Nucleotide-binding</keyword>
<evidence type="ECO:0000256" key="8">
    <source>
        <dbReference type="ARBA" id="ARBA00022723"/>
    </source>
</evidence>
<feature type="domain" description="Pyruvate phosphate dikinase AMP/ATP-binding" evidence="18">
    <location>
        <begin position="40"/>
        <end position="344"/>
    </location>
</feature>
<organism evidence="20 21">
    <name type="scientific">Archangium lansingense</name>
    <dbReference type="NCBI Taxonomy" id="2995310"/>
    <lineage>
        <taxon>Bacteria</taxon>
        <taxon>Pseudomonadati</taxon>
        <taxon>Myxococcota</taxon>
        <taxon>Myxococcia</taxon>
        <taxon>Myxococcales</taxon>
        <taxon>Cystobacterineae</taxon>
        <taxon>Archangiaceae</taxon>
        <taxon>Archangium</taxon>
    </lineage>
</organism>
<dbReference type="InterPro" id="IPR015813">
    <property type="entry name" value="Pyrv/PenolPyrv_kinase-like_dom"/>
</dbReference>
<evidence type="ECO:0000256" key="11">
    <source>
        <dbReference type="ARBA" id="ARBA00022840"/>
    </source>
</evidence>
<dbReference type="Gene3D" id="3.20.20.60">
    <property type="entry name" value="Phosphoenolpyruvate-binding domains"/>
    <property type="match status" value="1"/>
</dbReference>
<comment type="similarity">
    <text evidence="4 15">Belongs to the PEP-utilizing enzyme family.</text>
</comment>
<dbReference type="InterPro" id="IPR008279">
    <property type="entry name" value="PEP-util_enz_mobile_dom"/>
</dbReference>
<dbReference type="InterPro" id="IPR040442">
    <property type="entry name" value="Pyrv_kinase-like_dom_sf"/>
</dbReference>
<evidence type="ECO:0000256" key="6">
    <source>
        <dbReference type="ARBA" id="ARBA00021623"/>
    </source>
</evidence>
<dbReference type="Pfam" id="PF02896">
    <property type="entry name" value="PEP-utilizers_C"/>
    <property type="match status" value="1"/>
</dbReference>
<comment type="caution">
    <text evidence="20">The sequence shown here is derived from an EMBL/GenBank/DDBJ whole genome shotgun (WGS) entry which is preliminary data.</text>
</comment>
<dbReference type="InterPro" id="IPR006319">
    <property type="entry name" value="PEP_synth"/>
</dbReference>
<dbReference type="SUPFAM" id="SSF56059">
    <property type="entry name" value="Glutathione synthetase ATP-binding domain-like"/>
    <property type="match status" value="1"/>
</dbReference>
<keyword evidence="11 15" id="KW-0067">ATP-binding</keyword>
<gene>
    <name evidence="20" type="primary">ppsA</name>
    <name evidence="20" type="ORF">OV287_33075</name>
</gene>
<evidence type="ECO:0000256" key="12">
    <source>
        <dbReference type="ARBA" id="ARBA00022842"/>
    </source>
</evidence>
<evidence type="ECO:0000256" key="2">
    <source>
        <dbReference type="ARBA" id="ARBA00002988"/>
    </source>
</evidence>
<dbReference type="PIRSF" id="PIRSF000854">
    <property type="entry name" value="PEP_synthase"/>
    <property type="match status" value="1"/>
</dbReference>
<evidence type="ECO:0000256" key="14">
    <source>
        <dbReference type="ARBA" id="ARBA00047700"/>
    </source>
</evidence>
<dbReference type="NCBIfam" id="NF005057">
    <property type="entry name" value="PRK06464.1"/>
    <property type="match status" value="1"/>
</dbReference>
<feature type="domain" description="PEP-utilising enzyme C-terminal" evidence="19">
    <location>
        <begin position="483"/>
        <end position="772"/>
    </location>
</feature>
<comment type="cofactor">
    <cofactor evidence="1 15">
        <name>Mg(2+)</name>
        <dbReference type="ChEBI" id="CHEBI:18420"/>
    </cofactor>
</comment>
<proteinExistence type="inferred from homology"/>
<dbReference type="InterPro" id="IPR000121">
    <property type="entry name" value="PEP_util_C"/>
</dbReference>
<evidence type="ECO:0000259" key="19">
    <source>
        <dbReference type="Pfam" id="PF02896"/>
    </source>
</evidence>
<dbReference type="Gene3D" id="3.30.470.20">
    <property type="entry name" value="ATP-grasp fold, B domain"/>
    <property type="match status" value="1"/>
</dbReference>
<dbReference type="InterPro" id="IPR036637">
    <property type="entry name" value="Phosphohistidine_dom_sf"/>
</dbReference>
<dbReference type="PANTHER" id="PTHR43030:SF1">
    <property type="entry name" value="PHOSPHOENOLPYRUVATE SYNTHASE"/>
    <property type="match status" value="1"/>
</dbReference>
<sequence>METTTETGQAPVRDTRGESPGEQPRPWVMWLDSLSREDVALAGGKGANLGEMTQAGLPVPRGFVVTSEAFQAALRPLLSRLGELWRSIDVDNPELLAERSAELRELVLQVELPAALLESVLEAYHHLGGDQAVAVRSSATDEDTSATSFAGMHESYTHVVGDEAVLARLRECWASAFGQRVVAYRKSQGLTELPSLAVVVQEMVDSARSGVMFTADPATGDTQRLVIEAAWGLGEVVVGGQVEPDTYMVDKQGPRLREVRVGHKDFLLERAPGGGDRRVTLGEEQARRRVLADEEVLTLARLGVRVEAHYGSPQDIEWAEQGERLYLVQSRPITTLGRTAPESGREARKPALVTGLGASPGRVTGKVRVLRSPEEGRKLQKGEVLVAAMTSPDWVATMRRAVAIITDSGGMTSHAAIVSRELRLPCVVGTRNATRVLRDGEEVTVDGSTGEVLEGRVEEVTPPRVEAVRAVEAPQLAEARELEPLATKLYVNLALPGQAGEAAALPVDGVGLLRAEFLLTDAFAGVHPRKLIAEGRQREFVERMVGPLREIARAFHPRPVVYRTTDFRTNEFRGLEGGAQYEPVEANPMIGFRGCYRYLREPEVFRLELEALARVREDSPNLHVMIPFVRTLWELEACLELLDASPLGRQRGLERWVMAEVPSVVYRIPEYARLGVTGVSIGSNDLTQLMLGVDRDSEMCAELFNESDAAVLDAIVRIIHASREAGMTCSLCGQAPSNRPEFAEHLVRAGITSISVDPGAVGAARRVVAAAERRLLLEAARMR</sequence>
<evidence type="ECO:0000256" key="4">
    <source>
        <dbReference type="ARBA" id="ARBA00007837"/>
    </source>
</evidence>
<dbReference type="Gene3D" id="3.50.30.10">
    <property type="entry name" value="Phosphohistidine domain"/>
    <property type="match status" value="1"/>
</dbReference>
<dbReference type="Gene3D" id="3.30.1490.20">
    <property type="entry name" value="ATP-grasp fold, A domain"/>
    <property type="match status" value="1"/>
</dbReference>
<reference evidence="20 21" key="1">
    <citation type="submission" date="2022-11" db="EMBL/GenBank/DDBJ databases">
        <title>Minimal conservation of predation-associated metabolite biosynthetic gene clusters underscores biosynthetic potential of Myxococcota including descriptions for ten novel species: Archangium lansinium sp. nov., Myxococcus landrumus sp. nov., Nannocystis bai.</title>
        <authorList>
            <person name="Ahearne A."/>
            <person name="Stevens C."/>
            <person name="Phillips K."/>
        </authorList>
    </citation>
    <scope>NUCLEOTIDE SEQUENCE [LARGE SCALE GENOMIC DNA]</scope>
    <source>
        <strain evidence="20 21">MIWBW</strain>
    </source>
</reference>
<dbReference type="PROSITE" id="PS00370">
    <property type="entry name" value="PEP_ENZYMES_PHOS_SITE"/>
    <property type="match status" value="1"/>
</dbReference>
<dbReference type="InterPro" id="IPR002192">
    <property type="entry name" value="PPDK_AMP/ATP-bd"/>
</dbReference>
<evidence type="ECO:0000256" key="15">
    <source>
        <dbReference type="PIRNR" id="PIRNR000854"/>
    </source>
</evidence>
<dbReference type="PANTHER" id="PTHR43030">
    <property type="entry name" value="PHOSPHOENOLPYRUVATE SYNTHASE"/>
    <property type="match status" value="1"/>
</dbReference>
<accession>A0ABT4ACA2</accession>
<evidence type="ECO:0000313" key="20">
    <source>
        <dbReference type="EMBL" id="MCY1079303.1"/>
    </source>
</evidence>
<keyword evidence="12 15" id="KW-0460">Magnesium</keyword>
<keyword evidence="21" id="KW-1185">Reference proteome</keyword>
<comment type="pathway">
    <text evidence="3 15">Carbohydrate biosynthesis; gluconeogenesis.</text>
</comment>
<comment type="function">
    <text evidence="2 15">Catalyzes the phosphorylation of pyruvate to phosphoenolpyruvate.</text>
</comment>
<dbReference type="RefSeq" id="WP_267538033.1">
    <property type="nucleotide sequence ID" value="NZ_JAPNKA010000001.1"/>
</dbReference>
<name>A0ABT4ACA2_9BACT</name>
<feature type="region of interest" description="Disordered" evidence="16">
    <location>
        <begin position="1"/>
        <end position="25"/>
    </location>
</feature>
<dbReference type="Pfam" id="PF00391">
    <property type="entry name" value="PEP-utilizers"/>
    <property type="match status" value="1"/>
</dbReference>
<keyword evidence="10 15" id="KW-0418">Kinase</keyword>
<dbReference type="SUPFAM" id="SSF52009">
    <property type="entry name" value="Phosphohistidine domain"/>
    <property type="match status" value="1"/>
</dbReference>
<evidence type="ECO:0000256" key="5">
    <source>
        <dbReference type="ARBA" id="ARBA00011996"/>
    </source>
</evidence>
<evidence type="ECO:0000256" key="7">
    <source>
        <dbReference type="ARBA" id="ARBA00022679"/>
    </source>
</evidence>
<evidence type="ECO:0000313" key="21">
    <source>
        <dbReference type="Proteomes" id="UP001207654"/>
    </source>
</evidence>
<protein>
    <recommendedName>
        <fullName evidence="6 15">Phosphoenolpyruvate synthase</fullName>
        <shortName evidence="15">PEP synthase</shortName>
        <ecNumber evidence="5 15">2.7.9.2</ecNumber>
    </recommendedName>
    <alternativeName>
        <fullName evidence="13 15">Pyruvate, water dikinase</fullName>
    </alternativeName>
</protein>
<dbReference type="EC" id="2.7.9.2" evidence="5 15"/>
<evidence type="ECO:0000259" key="18">
    <source>
        <dbReference type="Pfam" id="PF01326"/>
    </source>
</evidence>
<evidence type="ECO:0000256" key="3">
    <source>
        <dbReference type="ARBA" id="ARBA00004742"/>
    </source>
</evidence>
<dbReference type="NCBIfam" id="TIGR01418">
    <property type="entry name" value="PEP_synth"/>
    <property type="match status" value="1"/>
</dbReference>
<dbReference type="Pfam" id="PF01326">
    <property type="entry name" value="PPDK_N"/>
    <property type="match status" value="1"/>
</dbReference>
<feature type="domain" description="PEP-utilising enzyme mobile" evidence="17">
    <location>
        <begin position="380"/>
        <end position="450"/>
    </location>
</feature>
<evidence type="ECO:0000256" key="13">
    <source>
        <dbReference type="ARBA" id="ARBA00033470"/>
    </source>
</evidence>
<keyword evidence="8 15" id="KW-0479">Metal-binding</keyword>
<dbReference type="InterPro" id="IPR018274">
    <property type="entry name" value="PEP_util_AS"/>
</dbReference>
<dbReference type="InterPro" id="IPR013815">
    <property type="entry name" value="ATP_grasp_subdomain_1"/>
</dbReference>
<evidence type="ECO:0000256" key="1">
    <source>
        <dbReference type="ARBA" id="ARBA00001946"/>
    </source>
</evidence>
<evidence type="ECO:0000256" key="9">
    <source>
        <dbReference type="ARBA" id="ARBA00022741"/>
    </source>
</evidence>
<dbReference type="GO" id="GO:0008986">
    <property type="term" value="F:pyruvate, water dikinase activity"/>
    <property type="evidence" value="ECO:0007669"/>
    <property type="project" value="UniProtKB-EC"/>
</dbReference>
<keyword evidence="7 15" id="KW-0808">Transferase</keyword>
<evidence type="ECO:0000256" key="10">
    <source>
        <dbReference type="ARBA" id="ARBA00022777"/>
    </source>
</evidence>
<evidence type="ECO:0000259" key="17">
    <source>
        <dbReference type="Pfam" id="PF00391"/>
    </source>
</evidence>
<comment type="catalytic activity">
    <reaction evidence="14 15">
        <text>pyruvate + ATP + H2O = phosphoenolpyruvate + AMP + phosphate + 2 H(+)</text>
        <dbReference type="Rhea" id="RHEA:11364"/>
        <dbReference type="ChEBI" id="CHEBI:15361"/>
        <dbReference type="ChEBI" id="CHEBI:15377"/>
        <dbReference type="ChEBI" id="CHEBI:15378"/>
        <dbReference type="ChEBI" id="CHEBI:30616"/>
        <dbReference type="ChEBI" id="CHEBI:43474"/>
        <dbReference type="ChEBI" id="CHEBI:58702"/>
        <dbReference type="ChEBI" id="CHEBI:456215"/>
        <dbReference type="EC" id="2.7.9.2"/>
    </reaction>
</comment>
<dbReference type="EMBL" id="JAPNKA010000001">
    <property type="protein sequence ID" value="MCY1079303.1"/>
    <property type="molecule type" value="Genomic_DNA"/>
</dbReference>
<dbReference type="Proteomes" id="UP001207654">
    <property type="component" value="Unassembled WGS sequence"/>
</dbReference>
<dbReference type="SUPFAM" id="SSF51621">
    <property type="entry name" value="Phosphoenolpyruvate/pyruvate domain"/>
    <property type="match status" value="1"/>
</dbReference>